<proteinExistence type="predicted"/>
<sequence>MLIRYAYDAIVKMKNSLTILTHGRHISNALYHASAATSEQQLLLDRSRGTVPRPVGCPRFDNGGFFFAER</sequence>
<keyword evidence="2" id="KW-1185">Reference proteome</keyword>
<evidence type="ECO:0000313" key="2">
    <source>
        <dbReference type="Proteomes" id="UP000299102"/>
    </source>
</evidence>
<gene>
    <name evidence="1" type="ORF">EVAR_101465_1</name>
</gene>
<comment type="caution">
    <text evidence="1">The sequence shown here is derived from an EMBL/GenBank/DDBJ whole genome shotgun (WGS) entry which is preliminary data.</text>
</comment>
<dbReference type="EMBL" id="BGZK01004592">
    <property type="protein sequence ID" value="GBP09851.1"/>
    <property type="molecule type" value="Genomic_DNA"/>
</dbReference>
<protein>
    <submittedName>
        <fullName evidence="1">Uncharacterized protein</fullName>
    </submittedName>
</protein>
<dbReference type="Proteomes" id="UP000299102">
    <property type="component" value="Unassembled WGS sequence"/>
</dbReference>
<evidence type="ECO:0000313" key="1">
    <source>
        <dbReference type="EMBL" id="GBP09851.1"/>
    </source>
</evidence>
<accession>A0A4C1T979</accession>
<reference evidence="1 2" key="1">
    <citation type="journal article" date="2019" name="Commun. Biol.">
        <title>The bagworm genome reveals a unique fibroin gene that provides high tensile strength.</title>
        <authorList>
            <person name="Kono N."/>
            <person name="Nakamura H."/>
            <person name="Ohtoshi R."/>
            <person name="Tomita M."/>
            <person name="Numata K."/>
            <person name="Arakawa K."/>
        </authorList>
    </citation>
    <scope>NUCLEOTIDE SEQUENCE [LARGE SCALE GENOMIC DNA]</scope>
</reference>
<dbReference type="AlphaFoldDB" id="A0A4C1T979"/>
<name>A0A4C1T979_EUMVA</name>
<organism evidence="1 2">
    <name type="scientific">Eumeta variegata</name>
    <name type="common">Bagworm moth</name>
    <name type="synonym">Eumeta japonica</name>
    <dbReference type="NCBI Taxonomy" id="151549"/>
    <lineage>
        <taxon>Eukaryota</taxon>
        <taxon>Metazoa</taxon>
        <taxon>Ecdysozoa</taxon>
        <taxon>Arthropoda</taxon>
        <taxon>Hexapoda</taxon>
        <taxon>Insecta</taxon>
        <taxon>Pterygota</taxon>
        <taxon>Neoptera</taxon>
        <taxon>Endopterygota</taxon>
        <taxon>Lepidoptera</taxon>
        <taxon>Glossata</taxon>
        <taxon>Ditrysia</taxon>
        <taxon>Tineoidea</taxon>
        <taxon>Psychidae</taxon>
        <taxon>Oiketicinae</taxon>
        <taxon>Eumeta</taxon>
    </lineage>
</organism>